<evidence type="ECO:0000313" key="1">
    <source>
        <dbReference type="EMBL" id="GKX65010.1"/>
    </source>
</evidence>
<name>A0ACB5R744_9CLOT</name>
<comment type="caution">
    <text evidence="1">The sequence shown here is derived from an EMBL/GenBank/DDBJ whole genome shotgun (WGS) entry which is preliminary data.</text>
</comment>
<accession>A0ACB5R744</accession>
<reference evidence="1" key="1">
    <citation type="journal article" date="2025" name="Int. J. Syst. Evol. Microbiol.">
        <title>Inconstantimicrobium mannanitabidum sp. nov., a novel member of the family Clostridiaceae isolated from anoxic soil under the treatment of reductive soil disinfestation.</title>
        <authorList>
            <person name="Ueki A."/>
            <person name="Tonouchi A."/>
            <person name="Honma S."/>
            <person name="Kaku N."/>
            <person name="Ueki K."/>
        </authorList>
    </citation>
    <scope>NUCLEOTIDE SEQUENCE</scope>
    <source>
        <strain evidence="1">TW13</strain>
    </source>
</reference>
<organism evidence="1 2">
    <name type="scientific">Inconstantimicrobium mannanitabidum</name>
    <dbReference type="NCBI Taxonomy" id="1604901"/>
    <lineage>
        <taxon>Bacteria</taxon>
        <taxon>Bacillati</taxon>
        <taxon>Bacillota</taxon>
        <taxon>Clostridia</taxon>
        <taxon>Eubacteriales</taxon>
        <taxon>Clostridiaceae</taxon>
        <taxon>Inconstantimicrobium</taxon>
    </lineage>
</organism>
<keyword evidence="2" id="KW-1185">Reference proteome</keyword>
<dbReference type="Proteomes" id="UP001058074">
    <property type="component" value="Unassembled WGS sequence"/>
</dbReference>
<protein>
    <submittedName>
        <fullName evidence="1">ABC transporter permease</fullName>
    </submittedName>
</protein>
<sequence>MLPIIKRELKANLKGFIIWTLVIVAIVLMMLVSYVSMKDDMANLNSVMASMPKALLKAFGMDNLDMTSIEGFYASKGHLSVILIGSVYACNLASSLLVKEYDQKTSEYLLSKPISRSEVYFAKAISFLILITLFNVIIGGTVAVGIYSFASGSAVNNKVVFLLALSPYLLELAFGYICYFLSIFCTKTRASIGISLGVVFGFYLLYVVGNLADTFSFLKDYNFYSYVDTTALVVNKSLNFSHILAMVLTALISLLAGKLVYDRRDF</sequence>
<gene>
    <name evidence="1" type="ORF">rsdtw13_02680</name>
</gene>
<evidence type="ECO:0000313" key="2">
    <source>
        <dbReference type="Proteomes" id="UP001058074"/>
    </source>
</evidence>
<dbReference type="EMBL" id="BROD01000001">
    <property type="protein sequence ID" value="GKX65010.1"/>
    <property type="molecule type" value="Genomic_DNA"/>
</dbReference>
<proteinExistence type="predicted"/>